<evidence type="ECO:0000259" key="12">
    <source>
        <dbReference type="PROSITE" id="PS50157"/>
    </source>
</evidence>
<keyword evidence="9" id="KW-0804">Transcription</keyword>
<evidence type="ECO:0000256" key="4">
    <source>
        <dbReference type="ARBA" id="ARBA00022737"/>
    </source>
</evidence>
<evidence type="ECO:0000313" key="13">
    <source>
        <dbReference type="EMBL" id="KAL1129445.1"/>
    </source>
</evidence>
<evidence type="ECO:0000256" key="3">
    <source>
        <dbReference type="ARBA" id="ARBA00022723"/>
    </source>
</evidence>
<evidence type="ECO:0000256" key="2">
    <source>
        <dbReference type="ARBA" id="ARBA00006991"/>
    </source>
</evidence>
<dbReference type="PANTHER" id="PTHR24379">
    <property type="entry name" value="KRAB AND ZINC FINGER DOMAIN-CONTAINING"/>
    <property type="match status" value="1"/>
</dbReference>
<dbReference type="Pfam" id="PF05605">
    <property type="entry name" value="zf-Di19"/>
    <property type="match status" value="1"/>
</dbReference>
<evidence type="ECO:0000256" key="10">
    <source>
        <dbReference type="ARBA" id="ARBA00023242"/>
    </source>
</evidence>
<evidence type="ECO:0000256" key="11">
    <source>
        <dbReference type="PROSITE-ProRule" id="PRU00042"/>
    </source>
</evidence>
<keyword evidence="5 11" id="KW-0863">Zinc-finger</keyword>
<dbReference type="InterPro" id="IPR013087">
    <property type="entry name" value="Znf_C2H2_type"/>
</dbReference>
<dbReference type="FunFam" id="3.30.160.60:FF:000075">
    <property type="entry name" value="Putative zinc finger protein 536"/>
    <property type="match status" value="1"/>
</dbReference>
<proteinExistence type="inferred from homology"/>
<keyword evidence="8" id="KW-0238">DNA-binding</keyword>
<gene>
    <name evidence="13" type="ORF">AAG570_013971</name>
</gene>
<feature type="domain" description="C2H2-type" evidence="12">
    <location>
        <begin position="19"/>
        <end position="46"/>
    </location>
</feature>
<sequence>MSFRYFAHLDDVQEGGQSFSCAMCGKVYNSKLNLKRHMTYVCGKEAQYSCPHCPHKSKLKWNLKKHVDRMHASATTVPSLTCHKCPYTTNKTSQLSSLLKADSGSCSAVDAIIIVAEEYSCCLFQVRRFELLFTEGGEDEKQTQTFKCESCGKLYAYLRGLRQHKKYECGKDPQFKCSYCPYRAKQKANLKRHIFLWHNQSSSFYFCDLCPYRTKIEPQLTLHYALFHKTYKRSPKLVIFCSRCRRRFTHPGRLRRHIETECGKGPAGTAPRFQCHRCPYATKRKDTLIAHLNDVHPPMDSTASDRGGAFACHSCPRTYRHVDSLRRHLRYECGKEPQFKCPHCPHRTKIKANLTQHVNLVHNPNPRLYSCPLCQFTTKYKSKYLSHIMLLHGLEDKSLY</sequence>
<dbReference type="AlphaFoldDB" id="A0ABD0YDS2"/>
<comment type="similarity">
    <text evidence="2">Belongs to the krueppel C2H2-type zinc-finger protein family.</text>
</comment>
<dbReference type="InterPro" id="IPR036236">
    <property type="entry name" value="Znf_C2H2_sf"/>
</dbReference>
<dbReference type="SMART" id="SM00355">
    <property type="entry name" value="ZnF_C2H2"/>
    <property type="match status" value="10"/>
</dbReference>
<evidence type="ECO:0000256" key="6">
    <source>
        <dbReference type="ARBA" id="ARBA00022833"/>
    </source>
</evidence>
<dbReference type="GO" id="GO:0003677">
    <property type="term" value="F:DNA binding"/>
    <property type="evidence" value="ECO:0007669"/>
    <property type="project" value="UniProtKB-KW"/>
</dbReference>
<dbReference type="GO" id="GO:0005634">
    <property type="term" value="C:nucleus"/>
    <property type="evidence" value="ECO:0007669"/>
    <property type="project" value="UniProtKB-SubCell"/>
</dbReference>
<dbReference type="EMBL" id="JBFDAA010000009">
    <property type="protein sequence ID" value="KAL1129445.1"/>
    <property type="molecule type" value="Genomic_DNA"/>
</dbReference>
<evidence type="ECO:0000256" key="5">
    <source>
        <dbReference type="ARBA" id="ARBA00022771"/>
    </source>
</evidence>
<evidence type="ECO:0000256" key="9">
    <source>
        <dbReference type="ARBA" id="ARBA00023163"/>
    </source>
</evidence>
<dbReference type="Proteomes" id="UP001558652">
    <property type="component" value="Unassembled WGS sequence"/>
</dbReference>
<keyword evidence="6" id="KW-0862">Zinc</keyword>
<evidence type="ECO:0000256" key="7">
    <source>
        <dbReference type="ARBA" id="ARBA00023015"/>
    </source>
</evidence>
<keyword evidence="7" id="KW-0805">Transcription regulation</keyword>
<name>A0ABD0YDS2_9HEMI</name>
<accession>A0ABD0YDS2</accession>
<dbReference type="Pfam" id="PF13909">
    <property type="entry name" value="zf-H2C2_5"/>
    <property type="match status" value="1"/>
</dbReference>
<evidence type="ECO:0000313" key="14">
    <source>
        <dbReference type="Proteomes" id="UP001558652"/>
    </source>
</evidence>
<keyword evidence="3" id="KW-0479">Metal-binding</keyword>
<keyword evidence="4" id="KW-0677">Repeat</keyword>
<protein>
    <recommendedName>
        <fullName evidence="12">C2H2-type domain-containing protein</fullName>
    </recommendedName>
</protein>
<dbReference type="SUPFAM" id="SSF57667">
    <property type="entry name" value="beta-beta-alpha zinc fingers"/>
    <property type="match status" value="3"/>
</dbReference>
<dbReference type="InterPro" id="IPR008598">
    <property type="entry name" value="Di19_Zn-bd"/>
</dbReference>
<evidence type="ECO:0000256" key="1">
    <source>
        <dbReference type="ARBA" id="ARBA00004123"/>
    </source>
</evidence>
<reference evidence="13 14" key="1">
    <citation type="submission" date="2024-07" db="EMBL/GenBank/DDBJ databases">
        <title>Chromosome-level genome assembly of the water stick insect Ranatra chinensis (Heteroptera: Nepidae).</title>
        <authorList>
            <person name="Liu X."/>
        </authorList>
    </citation>
    <scope>NUCLEOTIDE SEQUENCE [LARGE SCALE GENOMIC DNA]</scope>
    <source>
        <strain evidence="13">Cailab_2021Rc</strain>
        <tissue evidence="13">Muscle</tissue>
    </source>
</reference>
<feature type="domain" description="C2H2-type" evidence="12">
    <location>
        <begin position="310"/>
        <end position="337"/>
    </location>
</feature>
<comment type="subcellular location">
    <subcellularLocation>
        <location evidence="1">Nucleus</location>
    </subcellularLocation>
</comment>
<feature type="domain" description="C2H2-type" evidence="12">
    <location>
        <begin position="239"/>
        <end position="266"/>
    </location>
</feature>
<dbReference type="PROSITE" id="PS50157">
    <property type="entry name" value="ZINC_FINGER_C2H2_2"/>
    <property type="match status" value="4"/>
</dbReference>
<keyword evidence="14" id="KW-1185">Reference proteome</keyword>
<comment type="caution">
    <text evidence="13">The sequence shown here is derived from an EMBL/GenBank/DDBJ whole genome shotgun (WGS) entry which is preliminary data.</text>
</comment>
<evidence type="ECO:0000256" key="8">
    <source>
        <dbReference type="ARBA" id="ARBA00023125"/>
    </source>
</evidence>
<dbReference type="PANTHER" id="PTHR24379:SF121">
    <property type="entry name" value="C2H2-TYPE DOMAIN-CONTAINING PROTEIN"/>
    <property type="match status" value="1"/>
</dbReference>
<organism evidence="13 14">
    <name type="scientific">Ranatra chinensis</name>
    <dbReference type="NCBI Taxonomy" id="642074"/>
    <lineage>
        <taxon>Eukaryota</taxon>
        <taxon>Metazoa</taxon>
        <taxon>Ecdysozoa</taxon>
        <taxon>Arthropoda</taxon>
        <taxon>Hexapoda</taxon>
        <taxon>Insecta</taxon>
        <taxon>Pterygota</taxon>
        <taxon>Neoptera</taxon>
        <taxon>Paraneoptera</taxon>
        <taxon>Hemiptera</taxon>
        <taxon>Heteroptera</taxon>
        <taxon>Panheteroptera</taxon>
        <taxon>Nepomorpha</taxon>
        <taxon>Nepidae</taxon>
        <taxon>Ranatrinae</taxon>
        <taxon>Ranatra</taxon>
    </lineage>
</organism>
<feature type="domain" description="C2H2-type" evidence="12">
    <location>
        <begin position="146"/>
        <end position="173"/>
    </location>
</feature>
<dbReference type="Pfam" id="PF00096">
    <property type="entry name" value="zf-C2H2"/>
    <property type="match status" value="3"/>
</dbReference>
<keyword evidence="10" id="KW-0539">Nucleus</keyword>
<dbReference type="Gene3D" id="3.30.160.60">
    <property type="entry name" value="Classic Zinc Finger"/>
    <property type="match status" value="6"/>
</dbReference>
<dbReference type="GO" id="GO:0008270">
    <property type="term" value="F:zinc ion binding"/>
    <property type="evidence" value="ECO:0007669"/>
    <property type="project" value="UniProtKB-KW"/>
</dbReference>